<proteinExistence type="predicted"/>
<evidence type="ECO:0000259" key="2">
    <source>
        <dbReference type="Pfam" id="PF15870"/>
    </source>
</evidence>
<keyword evidence="3" id="KW-0540">Nuclease</keyword>
<accession>A0A7T8H1Z9</accession>
<feature type="region of interest" description="Disordered" evidence="1">
    <location>
        <begin position="1"/>
        <end position="23"/>
    </location>
</feature>
<evidence type="ECO:0000256" key="1">
    <source>
        <dbReference type="SAM" id="MobiDB-lite"/>
    </source>
</evidence>
<reference evidence="4" key="1">
    <citation type="submission" date="2021-01" db="EMBL/GenBank/DDBJ databases">
        <title>Caligus Genome Assembly.</title>
        <authorList>
            <person name="Gallardo-Escarate C."/>
        </authorList>
    </citation>
    <scope>NUCLEOTIDE SEQUENCE [LARGE SCALE GENOMIC DNA]</scope>
</reference>
<feature type="domain" description="RNA exonuclease 1 homolog-like" evidence="2">
    <location>
        <begin position="55"/>
        <end position="111"/>
    </location>
</feature>
<name>A0A7T8H1Z9_CALRO</name>
<keyword evidence="3" id="KW-0378">Hydrolase</keyword>
<keyword evidence="3" id="KW-0269">Exonuclease</keyword>
<sequence length="114" mass="12446">MESRLASMEGDGDPAPQPKLKAGHRILSVPKRTTTATTTKGVARVSHVPTVDISKPLIAPDMKSKVPSGIRQRYLDSLVEECLKIYGGDKGDAYARATKEEQLCCDRSKTETFI</sequence>
<dbReference type="EMBL" id="CP045900">
    <property type="protein sequence ID" value="QQP41661.1"/>
    <property type="molecule type" value="Genomic_DNA"/>
</dbReference>
<dbReference type="Proteomes" id="UP000595437">
    <property type="component" value="Chromosome 11"/>
</dbReference>
<gene>
    <name evidence="3" type="ORF">FKW44_016104</name>
</gene>
<dbReference type="Pfam" id="PF15870">
    <property type="entry name" value="EloA-BP1"/>
    <property type="match status" value="1"/>
</dbReference>
<dbReference type="OrthoDB" id="6482108at2759"/>
<dbReference type="InterPro" id="IPR031736">
    <property type="entry name" value="REXO1-like_dom"/>
</dbReference>
<dbReference type="GO" id="GO:0004527">
    <property type="term" value="F:exonuclease activity"/>
    <property type="evidence" value="ECO:0007669"/>
    <property type="project" value="UniProtKB-KW"/>
</dbReference>
<keyword evidence="4" id="KW-1185">Reference proteome</keyword>
<dbReference type="AlphaFoldDB" id="A0A7T8H1Z9"/>
<evidence type="ECO:0000313" key="4">
    <source>
        <dbReference type="Proteomes" id="UP000595437"/>
    </source>
</evidence>
<organism evidence="3 4">
    <name type="scientific">Caligus rogercresseyi</name>
    <name type="common">Sea louse</name>
    <dbReference type="NCBI Taxonomy" id="217165"/>
    <lineage>
        <taxon>Eukaryota</taxon>
        <taxon>Metazoa</taxon>
        <taxon>Ecdysozoa</taxon>
        <taxon>Arthropoda</taxon>
        <taxon>Crustacea</taxon>
        <taxon>Multicrustacea</taxon>
        <taxon>Hexanauplia</taxon>
        <taxon>Copepoda</taxon>
        <taxon>Siphonostomatoida</taxon>
        <taxon>Caligidae</taxon>
        <taxon>Caligus</taxon>
    </lineage>
</organism>
<evidence type="ECO:0000313" key="3">
    <source>
        <dbReference type="EMBL" id="QQP41661.1"/>
    </source>
</evidence>
<protein>
    <submittedName>
        <fullName evidence="3">REX1_ RNA exonuclease 1 -like protein (Silurana)</fullName>
    </submittedName>
</protein>